<dbReference type="PANTHER" id="PTHR12891">
    <property type="entry name" value="DNA REPAIR/TRANSCRIPTION PROTEIN MET18/MMS19"/>
    <property type="match status" value="1"/>
</dbReference>
<feature type="domain" description="MMS19 N-terminal" evidence="4">
    <location>
        <begin position="51"/>
        <end position="327"/>
    </location>
</feature>
<dbReference type="PANTHER" id="PTHR12891:SF0">
    <property type="entry name" value="MMS19 NUCLEOTIDE EXCISION REPAIR PROTEIN HOMOLOG"/>
    <property type="match status" value="1"/>
</dbReference>
<evidence type="ECO:0000259" key="4">
    <source>
        <dbReference type="Pfam" id="PF14500"/>
    </source>
</evidence>
<dbReference type="Proteomes" id="UP000267251">
    <property type="component" value="Unassembled WGS sequence"/>
</dbReference>
<evidence type="ECO:0000313" key="5">
    <source>
        <dbReference type="EMBL" id="RKP14604.1"/>
    </source>
</evidence>
<keyword evidence="6" id="KW-1185">Reference proteome</keyword>
<sequence>MSTQLPDFLPPLIQAALSSTSSPQDASEAKDDLTTRVQKAILPLSTLFLALAPDMTSESATSRLHALRLLNHLLPSCPSLNPSGGDVILRFVASRLSPPTPHVSVPEILALGEVATNVLDLGRTPRSSPSCSASGIENLLTQFLPGVLEEAGREEGRTPDESRMARHLLRSLSYRLLQSLSTGPYVESYALAHPKVLGSALQEASEGERDPQGLILLFQLTSTLLPILDQTPWVQGDAEVASNLFDIPFRYFPITFRSPIRPGAPATGSGGGTGQESGVEEEVREALAQALYALAPTPTLGPLMYTSIVEKASASSWACRRDVWRVLRGAGGDNSVDDDPSSGVGKEETRTTSPRRIIIPAWVITKVWPSFLGDVLLINCPPGSEGGKEARVSLLQQCLPLLGILLHSLFPIQASEEGEEEMKELEEKINEISRALLDREMTPLALAEPLIRVLLVDVPRLQGAGEPDGSEALGRMWFSRIVKAAMSSQGSANPLPLFPRGGETQKMAMAHRSRALLALSLLILGKRTGAAGKAELFMPTPLFSSYSSSQDGWYSLIIHGLLGESNPEEGDENEETNKEEEYILQALGCLVAGSQSEGGKALEGLVGLITGEVEGLSTGPTRRLRQKGRALRVLSEWLDQGQDQKGPEEAKRKQYAVSHLLPLLVGGAEQPEEQNTQGEEEDVRVYYPLLIVSPELLKAFLDSSFPWLTKSGSSNGGAYRGKEVWCGLFDALLQSWGSQRLDGARGGWKGAKARDQITEDMVKMKGQRMGKVVYDRAFLPLIHLISENHKADQPDHSITRGMGHVLARVSSFLSLTIPDCLQAWIQESSSLQECPEAHLIFEAILVGSPPLSYMGSEERIRIIRNFQDHLGEDPTWDAWVVAAMVNKYPKDAEPLHLSPGDRVEAQALYLRAIPTNQVNTSPHLSHLLTALMNGPDSMQEQEEKVLIQAILITLLNPPSYPNLFYKGDGSIRRPLQHQRIRSTLITRLVEALEANPSPARQSPATYHVFETILLSKAPNNGSIERGRGPKLDPVLPWDRVIRVLTPAMKITTNQSNPPSSIMEEMIEKARWGAIRVIRDGILRLTGLGSKETFSDPESLTMLLKTFLLSCLHEASPRVRLEALSGLLDVLRRVRESSVRGTRSSSLNKGQSMLRDTLKEDGLRQDVETLRDDPHRAVRRRVVLVLSLLREL</sequence>
<accession>A0A4P9Y7B0</accession>
<reference evidence="6" key="1">
    <citation type="journal article" date="2018" name="Nat. Microbiol.">
        <title>Leveraging single-cell genomics to expand the fungal tree of life.</title>
        <authorList>
            <person name="Ahrendt S.R."/>
            <person name="Quandt C.A."/>
            <person name="Ciobanu D."/>
            <person name="Clum A."/>
            <person name="Salamov A."/>
            <person name="Andreopoulos B."/>
            <person name="Cheng J.F."/>
            <person name="Woyke T."/>
            <person name="Pelin A."/>
            <person name="Henrissat B."/>
            <person name="Reynolds N.K."/>
            <person name="Benny G.L."/>
            <person name="Smith M.E."/>
            <person name="James T.Y."/>
            <person name="Grigoriev I.V."/>
        </authorList>
    </citation>
    <scope>NUCLEOTIDE SEQUENCE [LARGE SCALE GENOMIC DNA]</scope>
</reference>
<dbReference type="SUPFAM" id="SSF48371">
    <property type="entry name" value="ARM repeat"/>
    <property type="match status" value="1"/>
</dbReference>
<evidence type="ECO:0000313" key="6">
    <source>
        <dbReference type="Proteomes" id="UP000267251"/>
    </source>
</evidence>
<keyword evidence="1" id="KW-0227">DNA damage</keyword>
<dbReference type="GO" id="GO:0016226">
    <property type="term" value="P:iron-sulfur cluster assembly"/>
    <property type="evidence" value="ECO:0007669"/>
    <property type="project" value="UniProtKB-UniRule"/>
</dbReference>
<proteinExistence type="inferred from homology"/>
<comment type="similarity">
    <text evidence="1">Belongs to the MET18/MMS19 family.</text>
</comment>
<dbReference type="GO" id="GO:0005634">
    <property type="term" value="C:nucleus"/>
    <property type="evidence" value="ECO:0007669"/>
    <property type="project" value="UniProtKB-SubCell"/>
</dbReference>
<dbReference type="GO" id="GO:0006281">
    <property type="term" value="P:DNA repair"/>
    <property type="evidence" value="ECO:0007669"/>
    <property type="project" value="UniProtKB-UniRule"/>
</dbReference>
<feature type="region of interest" description="Disordered" evidence="3">
    <location>
        <begin position="330"/>
        <end position="350"/>
    </location>
</feature>
<keyword evidence="1" id="KW-0539">Nucleus</keyword>
<keyword evidence="1" id="KW-0234">DNA repair</keyword>
<evidence type="ECO:0000256" key="3">
    <source>
        <dbReference type="SAM" id="MobiDB-lite"/>
    </source>
</evidence>
<dbReference type="AlphaFoldDB" id="A0A4P9Y7B0"/>
<name>A0A4P9Y7B0_9FUNG</name>
<dbReference type="InterPro" id="IPR039920">
    <property type="entry name" value="MMS19"/>
</dbReference>
<dbReference type="InterPro" id="IPR029240">
    <property type="entry name" value="MMS19_N"/>
</dbReference>
<dbReference type="InterPro" id="IPR016024">
    <property type="entry name" value="ARM-type_fold"/>
</dbReference>
<organism evidence="5 6">
    <name type="scientific">Piptocephalis cylindrospora</name>
    <dbReference type="NCBI Taxonomy" id="1907219"/>
    <lineage>
        <taxon>Eukaryota</taxon>
        <taxon>Fungi</taxon>
        <taxon>Fungi incertae sedis</taxon>
        <taxon>Zoopagomycota</taxon>
        <taxon>Zoopagomycotina</taxon>
        <taxon>Zoopagomycetes</taxon>
        <taxon>Zoopagales</taxon>
        <taxon>Piptocephalidaceae</taxon>
        <taxon>Piptocephalis</taxon>
    </lineage>
</organism>
<dbReference type="GO" id="GO:0051604">
    <property type="term" value="P:protein maturation"/>
    <property type="evidence" value="ECO:0007669"/>
    <property type="project" value="UniProtKB-UniRule"/>
</dbReference>
<protein>
    <recommendedName>
        <fullName evidence="1">MMS19 nucleotide excision repair protein</fullName>
    </recommendedName>
</protein>
<evidence type="ECO:0000256" key="1">
    <source>
        <dbReference type="RuleBase" id="RU367072"/>
    </source>
</evidence>
<dbReference type="GO" id="GO:0097361">
    <property type="term" value="C:cytosolic [4Fe-4S] assembly targeting complex"/>
    <property type="evidence" value="ECO:0007669"/>
    <property type="project" value="UniProtKB-UniRule"/>
</dbReference>
<evidence type="ECO:0000256" key="2">
    <source>
        <dbReference type="SAM" id="Coils"/>
    </source>
</evidence>
<comment type="function">
    <text evidence="1">Key component of the cytosolic iron-sulfur protein assembly (CIA) complex, a multiprotein complex that mediates the incorporation of iron-sulfur cluster into apoproteins specifically involved in DNA metabolism and genomic integrity. In the CIA complex, MMS19 acts as an adapter between early-acting CIA components and a subset of cellular target iron-sulfur proteins.</text>
</comment>
<keyword evidence="2" id="KW-0175">Coiled coil</keyword>
<gene>
    <name evidence="5" type="ORF">BJ684DRAFT_18999</name>
</gene>
<dbReference type="OrthoDB" id="10416234at2759"/>
<dbReference type="Pfam" id="PF14500">
    <property type="entry name" value="MMS19_N"/>
    <property type="match status" value="1"/>
</dbReference>
<dbReference type="EMBL" id="KZ987813">
    <property type="protein sequence ID" value="RKP14604.1"/>
    <property type="molecule type" value="Genomic_DNA"/>
</dbReference>
<feature type="coiled-coil region" evidence="2">
    <location>
        <begin position="415"/>
        <end position="442"/>
    </location>
</feature>
<comment type="subcellular location">
    <subcellularLocation>
        <location evidence="1">Nucleus</location>
    </subcellularLocation>
</comment>